<accession>A0A1G7XLX8</accession>
<name>A0A1G7XLX8_ANETH</name>
<evidence type="ECO:0000313" key="3">
    <source>
        <dbReference type="EMBL" id="SDG85162.1"/>
    </source>
</evidence>
<dbReference type="Gene3D" id="1.10.1790.10">
    <property type="entry name" value="PRD domain"/>
    <property type="match status" value="2"/>
</dbReference>
<evidence type="ECO:0000259" key="2">
    <source>
        <dbReference type="PROSITE" id="PS51372"/>
    </source>
</evidence>
<dbReference type="PANTHER" id="PTHR30185">
    <property type="entry name" value="CRYPTIC BETA-GLUCOSIDE BGL OPERON ANTITERMINATOR"/>
    <property type="match status" value="1"/>
</dbReference>
<dbReference type="Proteomes" id="UP000198956">
    <property type="component" value="Unassembled WGS sequence"/>
</dbReference>
<feature type="domain" description="PRD" evidence="2">
    <location>
        <begin position="122"/>
        <end position="224"/>
    </location>
</feature>
<reference evidence="3 4" key="1">
    <citation type="submission" date="2016-10" db="EMBL/GenBank/DDBJ databases">
        <authorList>
            <person name="de Groot N.N."/>
        </authorList>
    </citation>
    <scope>NUCLEOTIDE SEQUENCE [LARGE SCALE GENOMIC DNA]</scope>
    <source>
        <strain evidence="3 4">L 420-91</strain>
    </source>
</reference>
<dbReference type="GO" id="GO:0006355">
    <property type="term" value="P:regulation of DNA-templated transcription"/>
    <property type="evidence" value="ECO:0007669"/>
    <property type="project" value="InterPro"/>
</dbReference>
<dbReference type="Pfam" id="PF00874">
    <property type="entry name" value="PRD"/>
    <property type="match status" value="2"/>
</dbReference>
<dbReference type="InterPro" id="IPR036634">
    <property type="entry name" value="PRD_sf"/>
</dbReference>
<protein>
    <submittedName>
        <fullName evidence="3">Transcriptional antiterminator, BglG family</fullName>
    </submittedName>
</protein>
<dbReference type="RefSeq" id="WP_236781883.1">
    <property type="nucleotide sequence ID" value="NZ_CP080764.1"/>
</dbReference>
<dbReference type="SUPFAM" id="SSF63520">
    <property type="entry name" value="PTS-regulatory domain, PRD"/>
    <property type="match status" value="2"/>
</dbReference>
<keyword evidence="1" id="KW-0677">Repeat</keyword>
<evidence type="ECO:0000256" key="1">
    <source>
        <dbReference type="ARBA" id="ARBA00022737"/>
    </source>
</evidence>
<dbReference type="InterPro" id="IPR050661">
    <property type="entry name" value="BglG_antiterminators"/>
</dbReference>
<feature type="domain" description="PRD" evidence="2">
    <location>
        <begin position="16"/>
        <end position="121"/>
    </location>
</feature>
<dbReference type="PANTHER" id="PTHR30185:SF15">
    <property type="entry name" value="CRYPTIC BETA-GLUCOSIDE BGL OPERON ANTITERMINATOR"/>
    <property type="match status" value="1"/>
</dbReference>
<organism evidence="3 4">
    <name type="scientific">Aneurinibacillus thermoaerophilus</name>
    <dbReference type="NCBI Taxonomy" id="143495"/>
    <lineage>
        <taxon>Bacteria</taxon>
        <taxon>Bacillati</taxon>
        <taxon>Bacillota</taxon>
        <taxon>Bacilli</taxon>
        <taxon>Bacillales</taxon>
        <taxon>Paenibacillaceae</taxon>
        <taxon>Aneurinibacillus group</taxon>
        <taxon>Aneurinibacillus</taxon>
    </lineage>
</organism>
<dbReference type="PROSITE" id="PS51372">
    <property type="entry name" value="PRD_2"/>
    <property type="match status" value="2"/>
</dbReference>
<dbReference type="EMBL" id="FNDE01000004">
    <property type="protein sequence ID" value="SDG85162.1"/>
    <property type="molecule type" value="Genomic_DNA"/>
</dbReference>
<dbReference type="AlphaFoldDB" id="A0A1G7XLX8"/>
<dbReference type="InterPro" id="IPR011608">
    <property type="entry name" value="PRD"/>
</dbReference>
<proteinExistence type="predicted"/>
<sequence>MHTAEAIEHYQQVIKMVNFPIIAATEEVIALAIQKLSGPFSDTIHAALIDHINFAIERIKRGIYLSNPFVFEIKYLYPEEYKIAEEAVAYLNKKLDVTLPEEEIAFLATHFHSARSFSDKKVALGIARIVSKILDQLKAEGYKMDDSFSMIRFVSHLKALIDRVKSGKTIDNPLIESIRERYSDGFAKARKLADIIAEELGKDVPDKEIGFLTLHLERLPYEFQ</sequence>
<evidence type="ECO:0000313" key="4">
    <source>
        <dbReference type="Proteomes" id="UP000198956"/>
    </source>
</evidence>
<dbReference type="GeneID" id="97140956"/>
<gene>
    <name evidence="3" type="ORF">SAMN04489735_100460</name>
</gene>